<evidence type="ECO:0000256" key="2">
    <source>
        <dbReference type="ARBA" id="ARBA00008300"/>
    </source>
</evidence>
<comment type="similarity">
    <text evidence="2">Belongs to the AB hydrolase superfamily. LDAH family.</text>
</comment>
<dbReference type="AlphaFoldDB" id="A0A8H3ETI0"/>
<keyword evidence="4" id="KW-0378">Hydrolase</keyword>
<dbReference type="PANTHER" id="PTHR13390">
    <property type="entry name" value="LIPASE"/>
    <property type="match status" value="1"/>
</dbReference>
<dbReference type="Pfam" id="PF10230">
    <property type="entry name" value="LIDHydrolase"/>
    <property type="match status" value="1"/>
</dbReference>
<evidence type="ECO:0008006" key="7">
    <source>
        <dbReference type="Google" id="ProtNLM"/>
    </source>
</evidence>
<dbReference type="PANTHER" id="PTHR13390:SF0">
    <property type="entry name" value="LIPID DROPLET-ASSOCIATED HYDROLASE"/>
    <property type="match status" value="1"/>
</dbReference>
<name>A0A8H3ETI0_9LECA</name>
<comment type="caution">
    <text evidence="5">The sequence shown here is derived from an EMBL/GenBank/DDBJ whole genome shotgun (WGS) entry which is preliminary data.</text>
</comment>
<dbReference type="OrthoDB" id="448051at2759"/>
<evidence type="ECO:0000256" key="4">
    <source>
        <dbReference type="ARBA" id="ARBA00022801"/>
    </source>
</evidence>
<evidence type="ECO:0000313" key="6">
    <source>
        <dbReference type="Proteomes" id="UP000664521"/>
    </source>
</evidence>
<dbReference type="GO" id="GO:0016298">
    <property type="term" value="F:lipase activity"/>
    <property type="evidence" value="ECO:0007669"/>
    <property type="project" value="InterPro"/>
</dbReference>
<evidence type="ECO:0000313" key="5">
    <source>
        <dbReference type="EMBL" id="CAF9913181.1"/>
    </source>
</evidence>
<dbReference type="InterPro" id="IPR029058">
    <property type="entry name" value="AB_hydrolase_fold"/>
</dbReference>
<dbReference type="GO" id="GO:0019915">
    <property type="term" value="P:lipid storage"/>
    <property type="evidence" value="ECO:0007669"/>
    <property type="project" value="InterPro"/>
</dbReference>
<sequence>MAVELEGGGVDGFCPEGRKVDFQASAACQPRTITTGSTYLSSTLLTFSISSTGRLGARPPLSGVLSAPPEVWTFKSEHNVFFKIILRQLSHYLPPRYSAAVRTMEDRLAYEPPPSDARPGVQDYLIFFIGGNPGLISYYEPFLKTLHALLCSSSTTETARFYVYGNSLAGFENQFLADGQESPDPLGLKDQIQNTENLIYHEITLYQKANSSEDADTKVILIGHSVGAYILLEMIRQHRKRIEKGAEDFDLIGGILLFPTIVNIAKSPSGLVASTVLRIPHIAQILGAIARFWANLIPNAILYQMIKLIMRFPEHAARTTVRFVKSPMGVRQALYLAKEEMENITEDRWTDEVWGAATAPGTNVQDTANSNLIFYWGQGDLWVANRTRDDLIAARGHRAGKGSVAHLDKDWKPTMYVDEDKIPHGFCIKHSETMAEWVSQRVTEIIAVHKEESVI</sequence>
<comment type="subcellular location">
    <subcellularLocation>
        <location evidence="1">Lipid droplet</location>
    </subcellularLocation>
</comment>
<dbReference type="GO" id="GO:0005811">
    <property type="term" value="C:lipid droplet"/>
    <property type="evidence" value="ECO:0007669"/>
    <property type="project" value="UniProtKB-SubCell"/>
</dbReference>
<dbReference type="SUPFAM" id="SSF53474">
    <property type="entry name" value="alpha/beta-Hydrolases"/>
    <property type="match status" value="1"/>
</dbReference>
<keyword evidence="6" id="KW-1185">Reference proteome</keyword>
<proteinExistence type="inferred from homology"/>
<accession>A0A8H3ETI0</accession>
<reference evidence="5" key="1">
    <citation type="submission" date="2021-03" db="EMBL/GenBank/DDBJ databases">
        <authorList>
            <person name="Tagirdzhanova G."/>
        </authorList>
    </citation>
    <scope>NUCLEOTIDE SEQUENCE</scope>
</reference>
<dbReference type="EMBL" id="CAJPDS010000012">
    <property type="protein sequence ID" value="CAF9913181.1"/>
    <property type="molecule type" value="Genomic_DNA"/>
</dbReference>
<organism evidence="5 6">
    <name type="scientific">Heterodermia speciosa</name>
    <dbReference type="NCBI Taxonomy" id="116794"/>
    <lineage>
        <taxon>Eukaryota</taxon>
        <taxon>Fungi</taxon>
        <taxon>Dikarya</taxon>
        <taxon>Ascomycota</taxon>
        <taxon>Pezizomycotina</taxon>
        <taxon>Lecanoromycetes</taxon>
        <taxon>OSLEUM clade</taxon>
        <taxon>Lecanoromycetidae</taxon>
        <taxon>Caliciales</taxon>
        <taxon>Physciaceae</taxon>
        <taxon>Heterodermia</taxon>
    </lineage>
</organism>
<protein>
    <recommendedName>
        <fullName evidence="7">Lipid droplet-associated hydrolase</fullName>
    </recommendedName>
</protein>
<gene>
    <name evidence="5" type="ORF">HETSPECPRED_001351</name>
</gene>
<keyword evidence="3" id="KW-0551">Lipid droplet</keyword>
<dbReference type="Gene3D" id="3.40.50.1820">
    <property type="entry name" value="alpha/beta hydrolase"/>
    <property type="match status" value="1"/>
</dbReference>
<dbReference type="InterPro" id="IPR019363">
    <property type="entry name" value="LDAH"/>
</dbReference>
<evidence type="ECO:0000256" key="1">
    <source>
        <dbReference type="ARBA" id="ARBA00004502"/>
    </source>
</evidence>
<dbReference type="Proteomes" id="UP000664521">
    <property type="component" value="Unassembled WGS sequence"/>
</dbReference>
<evidence type="ECO:0000256" key="3">
    <source>
        <dbReference type="ARBA" id="ARBA00022677"/>
    </source>
</evidence>